<evidence type="ECO:0000313" key="2">
    <source>
        <dbReference type="Proteomes" id="UP000189660"/>
    </source>
</evidence>
<reference evidence="1 2" key="1">
    <citation type="submission" date="2016-11" db="EMBL/GenBank/DDBJ databases">
        <title>Comparative genomics of Bartonella apis.</title>
        <authorList>
            <person name="Engel P."/>
        </authorList>
    </citation>
    <scope>NUCLEOTIDE SEQUENCE [LARGE SCALE GENOMIC DNA]</scope>
    <source>
        <strain evidence="1 2">BBC0178</strain>
    </source>
</reference>
<sequence length="70" mass="7795">MKRLSPSGVKALIFRVMPLIFPLALFADKQTFAALKTMLLKIRSDFCCPARARIGALKQSLFPKAERLTG</sequence>
<protein>
    <submittedName>
        <fullName evidence="1">Uncharacterized protein</fullName>
    </submittedName>
</protein>
<proteinExistence type="predicted"/>
<evidence type="ECO:0000313" key="1">
    <source>
        <dbReference type="EMBL" id="AQT43212.1"/>
    </source>
</evidence>
<keyword evidence="2" id="KW-1185">Reference proteome</keyword>
<dbReference type="KEGG" id="bapa:BBC0178_017600"/>
<organism evidence="1 2">
    <name type="scientific">Bartonella apihabitans</name>
    <dbReference type="NCBI Taxonomy" id="2750929"/>
    <lineage>
        <taxon>Bacteria</taxon>
        <taxon>Pseudomonadati</taxon>
        <taxon>Pseudomonadota</taxon>
        <taxon>Alphaproteobacteria</taxon>
        <taxon>Hyphomicrobiales</taxon>
        <taxon>Bartonellaceae</taxon>
        <taxon>Bartonella</taxon>
    </lineage>
</organism>
<gene>
    <name evidence="1" type="ORF">BBC0178_017600</name>
</gene>
<name>A0A1U9MCG7_9HYPH</name>
<dbReference type="Proteomes" id="UP000189660">
    <property type="component" value="Chromosome"/>
</dbReference>
<accession>A0A1U9MCG7</accession>
<dbReference type="EMBL" id="CP015820">
    <property type="protein sequence ID" value="AQT43212.1"/>
    <property type="molecule type" value="Genomic_DNA"/>
</dbReference>
<dbReference type="AlphaFoldDB" id="A0A1U9MCG7"/>
<dbReference type="RefSeq" id="WP_149867466.1">
    <property type="nucleotide sequence ID" value="NZ_CP015820.1"/>
</dbReference>